<evidence type="ECO:0000313" key="1">
    <source>
        <dbReference type="EMBL" id="GAH17664.1"/>
    </source>
</evidence>
<dbReference type="EMBL" id="BART01031839">
    <property type="protein sequence ID" value="GAH17664.1"/>
    <property type="molecule type" value="Genomic_DNA"/>
</dbReference>
<proteinExistence type="predicted"/>
<accession>X1EKK7</accession>
<name>X1EKK7_9ZZZZ</name>
<comment type="caution">
    <text evidence="1">The sequence shown here is derived from an EMBL/GenBank/DDBJ whole genome shotgun (WGS) entry which is preliminary data.</text>
</comment>
<feature type="non-terminal residue" evidence="1">
    <location>
        <position position="1"/>
    </location>
</feature>
<gene>
    <name evidence="1" type="ORF">S01H4_55212</name>
</gene>
<dbReference type="AlphaFoldDB" id="X1EKK7"/>
<protein>
    <submittedName>
        <fullName evidence="1">Uncharacterized protein</fullName>
    </submittedName>
</protein>
<sequence length="69" mass="7322">AGDLTGCDPIPAVANYLNVDEVVADDDATYVRVRNSNTETDLYNLDNSGVGAGVITNVRVCVRAGYTEE</sequence>
<organism evidence="1">
    <name type="scientific">marine sediment metagenome</name>
    <dbReference type="NCBI Taxonomy" id="412755"/>
    <lineage>
        <taxon>unclassified sequences</taxon>
        <taxon>metagenomes</taxon>
        <taxon>ecological metagenomes</taxon>
    </lineage>
</organism>
<reference evidence="1" key="1">
    <citation type="journal article" date="2014" name="Front. Microbiol.">
        <title>High frequency of phylogenetically diverse reductive dehalogenase-homologous genes in deep subseafloor sedimentary metagenomes.</title>
        <authorList>
            <person name="Kawai M."/>
            <person name="Futagami T."/>
            <person name="Toyoda A."/>
            <person name="Takaki Y."/>
            <person name="Nishi S."/>
            <person name="Hori S."/>
            <person name="Arai W."/>
            <person name="Tsubouchi T."/>
            <person name="Morono Y."/>
            <person name="Uchiyama I."/>
            <person name="Ito T."/>
            <person name="Fujiyama A."/>
            <person name="Inagaki F."/>
            <person name="Takami H."/>
        </authorList>
    </citation>
    <scope>NUCLEOTIDE SEQUENCE</scope>
    <source>
        <strain evidence="1">Expedition CK06-06</strain>
    </source>
</reference>